<dbReference type="VEuPathDB" id="VectorBase:LLOJ008181"/>
<reference evidence="3" key="2">
    <citation type="journal article" date="2020" name="BMC">
        <title>Leishmania infection induces a limited differential gene expression in the sand fly midgut.</title>
        <authorList>
            <person name="Coutinho-Abreu I.V."/>
            <person name="Serafim T.D."/>
            <person name="Meneses C."/>
            <person name="Kamhawi S."/>
            <person name="Oliveira F."/>
            <person name="Valenzuela J.G."/>
        </authorList>
    </citation>
    <scope>NUCLEOTIDE SEQUENCE</scope>
    <source>
        <strain evidence="3">Jacobina</strain>
        <tissue evidence="3">Midgut</tissue>
    </source>
</reference>
<evidence type="ECO:0000313" key="5">
    <source>
        <dbReference type="Proteomes" id="UP000092461"/>
    </source>
</evidence>
<dbReference type="InterPro" id="IPR007110">
    <property type="entry name" value="Ig-like_dom"/>
</dbReference>
<dbReference type="PANTHER" id="PTHR21261">
    <property type="entry name" value="BEAT PROTEIN"/>
    <property type="match status" value="1"/>
</dbReference>
<name>A0A1B0CTI1_LUTLO</name>
<dbReference type="EMBL" id="AJWK01027653">
    <property type="status" value="NOT_ANNOTATED_CDS"/>
    <property type="molecule type" value="Genomic_DNA"/>
</dbReference>
<dbReference type="EMBL" id="GITU01004604">
    <property type="protein sequence ID" value="MBC1173307.1"/>
    <property type="molecule type" value="Transcribed_RNA"/>
</dbReference>
<sequence>MWHPRVVDLQSSILCLLIAAEVGVALRDVHVTIPAAVKKGDNANLICNYDMEGDILYSVKWYKGRREFYRYTPKENPAMKIFLQPGISVERTLSNESQVVLTAVDTTLSGKFSCEVSADAPSFHTIIVSGDMEIVELPEKRPSIVGVHSRYRVGDLLRGNCTSHFSKPAANLTWTINELPASPLYTTEYKLMKNVNSNLESSVMELHFTIAPNHF</sequence>
<dbReference type="Gene3D" id="2.60.40.10">
    <property type="entry name" value="Immunoglobulins"/>
    <property type="match status" value="1"/>
</dbReference>
<dbReference type="FunFam" id="2.60.40.10:FF:000437">
    <property type="entry name" value="Beat-IIIc, isoform A"/>
    <property type="match status" value="1"/>
</dbReference>
<reference evidence="4" key="3">
    <citation type="submission" date="2020-05" db="UniProtKB">
        <authorList>
            <consortium name="EnsemblMetazoa"/>
        </authorList>
    </citation>
    <scope>IDENTIFICATION</scope>
    <source>
        <strain evidence="4">Jacobina</strain>
    </source>
</reference>
<keyword evidence="5" id="KW-1185">Reference proteome</keyword>
<dbReference type="InterPro" id="IPR013783">
    <property type="entry name" value="Ig-like_fold"/>
</dbReference>
<dbReference type="Proteomes" id="UP000092461">
    <property type="component" value="Unassembled WGS sequence"/>
</dbReference>
<organism evidence="4 5">
    <name type="scientific">Lutzomyia longipalpis</name>
    <name type="common">Sand fly</name>
    <dbReference type="NCBI Taxonomy" id="7200"/>
    <lineage>
        <taxon>Eukaryota</taxon>
        <taxon>Metazoa</taxon>
        <taxon>Ecdysozoa</taxon>
        <taxon>Arthropoda</taxon>
        <taxon>Hexapoda</taxon>
        <taxon>Insecta</taxon>
        <taxon>Pterygota</taxon>
        <taxon>Neoptera</taxon>
        <taxon>Endopterygota</taxon>
        <taxon>Diptera</taxon>
        <taxon>Nematocera</taxon>
        <taxon>Psychodoidea</taxon>
        <taxon>Psychodidae</taxon>
        <taxon>Lutzomyia</taxon>
        <taxon>Lutzomyia</taxon>
    </lineage>
</organism>
<dbReference type="VEuPathDB" id="VectorBase:LLONM1_010942"/>
<feature type="domain" description="Ig-like" evidence="2">
    <location>
        <begin position="4"/>
        <end position="129"/>
    </location>
</feature>
<keyword evidence="1" id="KW-0732">Signal</keyword>
<evidence type="ECO:0000256" key="1">
    <source>
        <dbReference type="SAM" id="SignalP"/>
    </source>
</evidence>
<dbReference type="EnsemblMetazoa" id="LLOJ008181-RA">
    <property type="protein sequence ID" value="LLOJ008181-PA"/>
    <property type="gene ID" value="LLOJ008181"/>
</dbReference>
<accession>A0A1B0CTI1</accession>
<dbReference type="PROSITE" id="PS50835">
    <property type="entry name" value="IG_LIKE"/>
    <property type="match status" value="1"/>
</dbReference>
<proteinExistence type="predicted"/>
<dbReference type="AlphaFoldDB" id="A0A1B0CTI1"/>
<evidence type="ECO:0000313" key="3">
    <source>
        <dbReference type="EMBL" id="MBC1173307.1"/>
    </source>
</evidence>
<dbReference type="InterPro" id="IPR036179">
    <property type="entry name" value="Ig-like_dom_sf"/>
</dbReference>
<feature type="signal peptide" evidence="1">
    <location>
        <begin position="1"/>
        <end position="25"/>
    </location>
</feature>
<protein>
    <submittedName>
        <fullName evidence="3">Putative secreted protein</fullName>
    </submittedName>
</protein>
<evidence type="ECO:0000259" key="2">
    <source>
        <dbReference type="PROSITE" id="PS50835"/>
    </source>
</evidence>
<evidence type="ECO:0000313" key="4">
    <source>
        <dbReference type="EnsemblMetazoa" id="LLOJ008181-PA"/>
    </source>
</evidence>
<dbReference type="PANTHER" id="PTHR21261:SF8">
    <property type="entry name" value="BEATEN PATH IA, ISOFORM B-RELATED"/>
    <property type="match status" value="1"/>
</dbReference>
<reference evidence="5" key="1">
    <citation type="submission" date="2012-05" db="EMBL/GenBank/DDBJ databases">
        <title>Whole Genome Assembly of Lutzomyia longipalpis.</title>
        <authorList>
            <person name="Richards S."/>
            <person name="Qu C."/>
            <person name="Dillon R."/>
            <person name="Worley K."/>
            <person name="Scherer S."/>
            <person name="Batterton M."/>
            <person name="Taylor A."/>
            <person name="Hawes A."/>
            <person name="Hernandez B."/>
            <person name="Kovar C."/>
            <person name="Mandapat C."/>
            <person name="Pham C."/>
            <person name="Qu C."/>
            <person name="Jing C."/>
            <person name="Bess C."/>
            <person name="Bandaranaike D."/>
            <person name="Ngo D."/>
            <person name="Ongeri F."/>
            <person name="Arias F."/>
            <person name="Lara F."/>
            <person name="Weissenberger G."/>
            <person name="Kamau G."/>
            <person name="Han H."/>
            <person name="Shen H."/>
            <person name="Dinh H."/>
            <person name="Khalil I."/>
            <person name="Jones J."/>
            <person name="Shafer J."/>
            <person name="Jayaseelan J."/>
            <person name="Quiroz J."/>
            <person name="Blankenburg K."/>
            <person name="Nguyen L."/>
            <person name="Jackson L."/>
            <person name="Francisco L."/>
            <person name="Tang L.-Y."/>
            <person name="Pu L.-L."/>
            <person name="Perales L."/>
            <person name="Lorensuhewa L."/>
            <person name="Munidasa M."/>
            <person name="Coyle M."/>
            <person name="Taylor M."/>
            <person name="Puazo M."/>
            <person name="Firestine M."/>
            <person name="Scheel M."/>
            <person name="Javaid M."/>
            <person name="Wang M."/>
            <person name="Li M."/>
            <person name="Tabassum N."/>
            <person name="Saada N."/>
            <person name="Osuji N."/>
            <person name="Aqrawi P."/>
            <person name="Fu Q."/>
            <person name="Thornton R."/>
            <person name="Raj R."/>
            <person name="Goodspeed R."/>
            <person name="Mata R."/>
            <person name="Najjar R."/>
            <person name="Gubbala S."/>
            <person name="Lee S."/>
            <person name="Denson S."/>
            <person name="Patil S."/>
            <person name="Macmil S."/>
            <person name="Qi S."/>
            <person name="Matskevitch T."/>
            <person name="Palculict T."/>
            <person name="Mathew T."/>
            <person name="Vee V."/>
            <person name="Velamala V."/>
            <person name="Korchina V."/>
            <person name="Cai W."/>
            <person name="Liu W."/>
            <person name="Dai W."/>
            <person name="Zou X."/>
            <person name="Zhu Y."/>
            <person name="Zhang Y."/>
            <person name="Wu Y.-Q."/>
            <person name="Xin Y."/>
            <person name="Nazarath L."/>
            <person name="Kovar C."/>
            <person name="Han Y."/>
            <person name="Muzny D."/>
            <person name="Gibbs R."/>
        </authorList>
    </citation>
    <scope>NUCLEOTIDE SEQUENCE [LARGE SCALE GENOMIC DNA]</scope>
    <source>
        <strain evidence="5">Jacobina</strain>
    </source>
</reference>
<dbReference type="SUPFAM" id="SSF48726">
    <property type="entry name" value="Immunoglobulin"/>
    <property type="match status" value="1"/>
</dbReference>
<feature type="chain" id="PRO_5044555494" evidence="1">
    <location>
        <begin position="26"/>
        <end position="215"/>
    </location>
</feature>
<dbReference type="GO" id="GO:0008045">
    <property type="term" value="P:motor neuron axon guidance"/>
    <property type="evidence" value="ECO:0007669"/>
    <property type="project" value="TreeGrafter"/>
</dbReference>